<dbReference type="Pfam" id="PF14537">
    <property type="entry name" value="Cytochrom_c3_2"/>
    <property type="match status" value="1"/>
</dbReference>
<evidence type="ECO:0000256" key="3">
    <source>
        <dbReference type="ARBA" id="ARBA00022448"/>
    </source>
</evidence>
<dbReference type="SUPFAM" id="SSF48695">
    <property type="entry name" value="Multiheme cytochromes"/>
    <property type="match status" value="1"/>
</dbReference>
<keyword evidence="4" id="KW-0349">Heme</keyword>
<feature type="signal peptide" evidence="9">
    <location>
        <begin position="1"/>
        <end position="25"/>
    </location>
</feature>
<reference evidence="11 12" key="1">
    <citation type="submission" date="2014-06" db="EMBL/GenBank/DDBJ databases">
        <title>Shewanella sp. YQH10.</title>
        <authorList>
            <person name="Liu Y."/>
            <person name="Zeng R."/>
        </authorList>
    </citation>
    <scope>NUCLEOTIDE SEQUENCE [LARGE SCALE GENOMIC DNA]</scope>
    <source>
        <strain evidence="11 12">YQH10</strain>
    </source>
</reference>
<dbReference type="NCBIfam" id="NF047727">
    <property type="entry name" value="4hemeCytCCctA"/>
    <property type="match status" value="1"/>
</dbReference>
<keyword evidence="9" id="KW-0732">Signal</keyword>
<dbReference type="FunFam" id="1.10.1130.10:FF:000003">
    <property type="entry name" value="Fumarate reductase flavoprotein subunit"/>
    <property type="match status" value="1"/>
</dbReference>
<keyword evidence="12" id="KW-1185">Reference proteome</keyword>
<evidence type="ECO:0000259" key="10">
    <source>
        <dbReference type="Pfam" id="PF14537"/>
    </source>
</evidence>
<accession>A0A094JL76</accession>
<dbReference type="GO" id="GO:0046872">
    <property type="term" value="F:metal ion binding"/>
    <property type="evidence" value="ECO:0007669"/>
    <property type="project" value="UniProtKB-KW"/>
</dbReference>
<evidence type="ECO:0000256" key="8">
    <source>
        <dbReference type="ARBA" id="ARBA00023004"/>
    </source>
</evidence>
<feature type="domain" description="Tetrahaem cytochrome" evidence="10">
    <location>
        <begin position="33"/>
        <end position="106"/>
    </location>
</feature>
<keyword evidence="6" id="KW-0574">Periplasm</keyword>
<keyword evidence="8" id="KW-0408">Iron</keyword>
<evidence type="ECO:0000256" key="1">
    <source>
        <dbReference type="ARBA" id="ARBA00001926"/>
    </source>
</evidence>
<dbReference type="OrthoDB" id="9154260at2"/>
<comment type="caution">
    <text evidence="11">The sequence shown here is derived from an EMBL/GenBank/DDBJ whole genome shotgun (WGS) entry which is preliminary data.</text>
</comment>
<evidence type="ECO:0000256" key="6">
    <source>
        <dbReference type="ARBA" id="ARBA00022764"/>
    </source>
</evidence>
<feature type="chain" id="PRO_5001905394" evidence="9">
    <location>
        <begin position="26"/>
        <end position="117"/>
    </location>
</feature>
<sequence length="117" mass="12360">MSKKVLGALFGAGLAAMALSTGAFAEEQKLAEFHVEMNGGCDSCHKDGSPSADGEYEFQQCQGCHGGLADMDAVHKPHDGMLKCADCHAPHDMNVGQRPTCEACHDDGRTPEKILGK</sequence>
<keyword evidence="3" id="KW-0813">Transport</keyword>
<evidence type="ECO:0000313" key="12">
    <source>
        <dbReference type="Proteomes" id="UP000029264"/>
    </source>
</evidence>
<dbReference type="Proteomes" id="UP000029264">
    <property type="component" value="Unassembled WGS sequence"/>
</dbReference>
<dbReference type="EMBL" id="JPEO01000002">
    <property type="protein sequence ID" value="KFZ38804.1"/>
    <property type="molecule type" value="Genomic_DNA"/>
</dbReference>
<organism evidence="11 12">
    <name type="scientific">Shewanella mangrovi</name>
    <dbReference type="NCBI Taxonomy" id="1515746"/>
    <lineage>
        <taxon>Bacteria</taxon>
        <taxon>Pseudomonadati</taxon>
        <taxon>Pseudomonadota</taxon>
        <taxon>Gammaproteobacteria</taxon>
        <taxon>Alteromonadales</taxon>
        <taxon>Shewanellaceae</taxon>
        <taxon>Shewanella</taxon>
    </lineage>
</organism>
<evidence type="ECO:0000256" key="4">
    <source>
        <dbReference type="ARBA" id="ARBA00022617"/>
    </source>
</evidence>
<evidence type="ECO:0000256" key="2">
    <source>
        <dbReference type="ARBA" id="ARBA00004418"/>
    </source>
</evidence>
<keyword evidence="7" id="KW-0249">Electron transport</keyword>
<dbReference type="AlphaFoldDB" id="A0A094JL76"/>
<dbReference type="eggNOG" id="COG0484">
    <property type="taxonomic scope" value="Bacteria"/>
</dbReference>
<dbReference type="RefSeq" id="WP_037440449.1">
    <property type="nucleotide sequence ID" value="NZ_JPEO01000002.1"/>
</dbReference>
<dbReference type="STRING" id="1515746.HR45_05210"/>
<comment type="cofactor">
    <cofactor evidence="1">
        <name>heme c</name>
        <dbReference type="ChEBI" id="CHEBI:61717"/>
    </cofactor>
</comment>
<dbReference type="Gene3D" id="1.10.1130.10">
    <property type="entry name" value="Flavocytochrome C3, Chain A"/>
    <property type="match status" value="1"/>
</dbReference>
<dbReference type="GO" id="GO:0042597">
    <property type="term" value="C:periplasmic space"/>
    <property type="evidence" value="ECO:0007669"/>
    <property type="project" value="UniProtKB-SubCell"/>
</dbReference>
<evidence type="ECO:0000313" key="11">
    <source>
        <dbReference type="EMBL" id="KFZ38804.1"/>
    </source>
</evidence>
<keyword evidence="5" id="KW-0479">Metal-binding</keyword>
<dbReference type="InterPro" id="IPR012286">
    <property type="entry name" value="Tetrahaem_cytochrome"/>
</dbReference>
<evidence type="ECO:0000256" key="7">
    <source>
        <dbReference type="ARBA" id="ARBA00022982"/>
    </source>
</evidence>
<proteinExistence type="predicted"/>
<gene>
    <name evidence="11" type="ORF">HR45_05210</name>
</gene>
<evidence type="ECO:0000256" key="9">
    <source>
        <dbReference type="SAM" id="SignalP"/>
    </source>
</evidence>
<evidence type="ECO:0000256" key="5">
    <source>
        <dbReference type="ARBA" id="ARBA00022723"/>
    </source>
</evidence>
<protein>
    <submittedName>
        <fullName evidence="11">Cytochrome C</fullName>
    </submittedName>
</protein>
<comment type="subcellular location">
    <subcellularLocation>
        <location evidence="2">Periplasm</location>
    </subcellularLocation>
</comment>
<dbReference type="InterPro" id="IPR036280">
    <property type="entry name" value="Multihaem_cyt_sf"/>
</dbReference>
<name>A0A094JL76_9GAMM</name>